<evidence type="ECO:0000313" key="5">
    <source>
        <dbReference type="EMBL" id="KAG1821842.1"/>
    </source>
</evidence>
<dbReference type="Pfam" id="PF05049">
    <property type="entry name" value="IIGP"/>
    <property type="match status" value="1"/>
</dbReference>
<comment type="similarity">
    <text evidence="1">Belongs to the TRAFAC class dynamin-like GTPase superfamily. IRG family.</text>
</comment>
<dbReference type="PANTHER" id="PTHR14143:SF1">
    <property type="entry name" value="IRG-TYPE G DOMAIN-CONTAINING PROTEIN"/>
    <property type="match status" value="1"/>
</dbReference>
<dbReference type="EMBL" id="JABBWG010000006">
    <property type="protein sequence ID" value="KAG1821842.1"/>
    <property type="molecule type" value="Genomic_DNA"/>
</dbReference>
<dbReference type="InterPro" id="IPR030385">
    <property type="entry name" value="G_IRG_dom"/>
</dbReference>
<evidence type="ECO:0000313" key="6">
    <source>
        <dbReference type="Proteomes" id="UP000807769"/>
    </source>
</evidence>
<evidence type="ECO:0000259" key="4">
    <source>
        <dbReference type="PROSITE" id="PS51716"/>
    </source>
</evidence>
<reference evidence="5" key="1">
    <citation type="journal article" date="2020" name="New Phytol.">
        <title>Comparative genomics reveals dynamic genome evolution in host specialist ectomycorrhizal fungi.</title>
        <authorList>
            <person name="Lofgren L.A."/>
            <person name="Nguyen N.H."/>
            <person name="Vilgalys R."/>
            <person name="Ruytinx J."/>
            <person name="Liao H.L."/>
            <person name="Branco S."/>
            <person name="Kuo A."/>
            <person name="LaButti K."/>
            <person name="Lipzen A."/>
            <person name="Andreopoulos W."/>
            <person name="Pangilinan J."/>
            <person name="Riley R."/>
            <person name="Hundley H."/>
            <person name="Na H."/>
            <person name="Barry K."/>
            <person name="Grigoriev I.V."/>
            <person name="Stajich J.E."/>
            <person name="Kennedy P.G."/>
        </authorList>
    </citation>
    <scope>NUCLEOTIDE SEQUENCE</scope>
    <source>
        <strain evidence="5">MN1</strain>
    </source>
</reference>
<evidence type="ECO:0000256" key="3">
    <source>
        <dbReference type="SAM" id="SignalP"/>
    </source>
</evidence>
<feature type="signal peptide" evidence="3">
    <location>
        <begin position="1"/>
        <end position="18"/>
    </location>
</feature>
<keyword evidence="3" id="KW-0732">Signal</keyword>
<feature type="chain" id="PRO_5040500316" evidence="3">
    <location>
        <begin position="19"/>
        <end position="481"/>
    </location>
</feature>
<organism evidence="5 6">
    <name type="scientific">Suillus subaureus</name>
    <dbReference type="NCBI Taxonomy" id="48587"/>
    <lineage>
        <taxon>Eukaryota</taxon>
        <taxon>Fungi</taxon>
        <taxon>Dikarya</taxon>
        <taxon>Basidiomycota</taxon>
        <taxon>Agaricomycotina</taxon>
        <taxon>Agaricomycetes</taxon>
        <taxon>Agaricomycetidae</taxon>
        <taxon>Boletales</taxon>
        <taxon>Suillineae</taxon>
        <taxon>Suillaceae</taxon>
        <taxon>Suillus</taxon>
    </lineage>
</organism>
<dbReference type="InterPro" id="IPR027417">
    <property type="entry name" value="P-loop_NTPase"/>
</dbReference>
<evidence type="ECO:0000256" key="1">
    <source>
        <dbReference type="ARBA" id="ARBA00005429"/>
    </source>
</evidence>
<proteinExistence type="inferred from homology"/>
<dbReference type="GO" id="GO:0005525">
    <property type="term" value="F:GTP binding"/>
    <property type="evidence" value="ECO:0007669"/>
    <property type="project" value="InterPro"/>
</dbReference>
<dbReference type="InterPro" id="IPR007743">
    <property type="entry name" value="Immunity-related_GTPase-like"/>
</dbReference>
<dbReference type="SUPFAM" id="SSF52540">
    <property type="entry name" value="P-loop containing nucleoside triphosphate hydrolases"/>
    <property type="match status" value="1"/>
</dbReference>
<protein>
    <submittedName>
        <fullName evidence="5">Interferon-inducible GTPase-domain-containing protein</fullName>
    </submittedName>
</protein>
<dbReference type="RefSeq" id="XP_041196582.1">
    <property type="nucleotide sequence ID" value="XM_041338876.1"/>
</dbReference>
<gene>
    <name evidence="5" type="ORF">BJ212DRAFT_1457181</name>
</gene>
<feature type="region of interest" description="Disordered" evidence="2">
    <location>
        <begin position="153"/>
        <end position="205"/>
    </location>
</feature>
<dbReference type="GO" id="GO:0016020">
    <property type="term" value="C:membrane"/>
    <property type="evidence" value="ECO:0007669"/>
    <property type="project" value="InterPro"/>
</dbReference>
<accession>A0A9P7EID3</accession>
<dbReference type="OrthoDB" id="422720at2759"/>
<name>A0A9P7EID3_9AGAM</name>
<evidence type="ECO:0000256" key="2">
    <source>
        <dbReference type="SAM" id="MobiDB-lite"/>
    </source>
</evidence>
<dbReference type="PANTHER" id="PTHR14143">
    <property type="entry name" value="INTERFERON-INDUCIBLE GTPASE FAMILY MEMBER"/>
    <property type="match status" value="1"/>
</dbReference>
<dbReference type="PROSITE" id="PS51716">
    <property type="entry name" value="G_IRG"/>
    <property type="match status" value="1"/>
</dbReference>
<dbReference type="Gene3D" id="3.40.50.300">
    <property type="entry name" value="P-loop containing nucleotide triphosphate hydrolases"/>
    <property type="match status" value="1"/>
</dbReference>
<feature type="domain" description="IRG-type G" evidence="4">
    <location>
        <begin position="256"/>
        <end position="445"/>
    </location>
</feature>
<sequence length="481" mass="54703">MTWNLPVLGLIRTGLVLAWTSITPHSPHLLPCVRIVVSCLACRVLISALHSQYRNPLSRSHHPYTPLATLCLMQLCLPVEFSLPVRSIQSRAILNGHIGRTQRSCYVALLSTKFPPFCWCYMYFLPFTLAVIAALSGRFNQLNAEEEAERARRVADEEAEKARRAEKEAAENQKARRAAEEEAEQARHAAEEAADDARRRQEECERAAAEDAEALRRAEEARLATERQWFEGVRPECCPSEEDIVQMKTKYFYSPNFLHFAVVGSSGVGKSSFINAVRGLSNNHPIASRTGIVDCTPQVTRYPDPRPNSRIIWYDVPGAGTPNVPDWHYFNALGLYIFDCIIVIIDNRVMESDLAIIRACRQFINIEVFIVRSKSDQHINNMACDRMPPGFDPCDSDIDDKTRCQFLQIKSEERMRFIDETHQNVQMNLENKNLFPQKVYIVCKDAMLAIWNNSRSPKAIDEAELLNDVRECMGRSLEPVS</sequence>
<dbReference type="GeneID" id="64632892"/>
<keyword evidence="6" id="KW-1185">Reference proteome</keyword>
<dbReference type="Proteomes" id="UP000807769">
    <property type="component" value="Unassembled WGS sequence"/>
</dbReference>
<dbReference type="AlphaFoldDB" id="A0A9P7EID3"/>
<comment type="caution">
    <text evidence="5">The sequence shown here is derived from an EMBL/GenBank/DDBJ whole genome shotgun (WGS) entry which is preliminary data.</text>
</comment>